<accession>A0A326UBD3</accession>
<keyword evidence="3" id="KW-1185">Reference proteome</keyword>
<dbReference type="SUPFAM" id="SSF51905">
    <property type="entry name" value="FAD/NAD(P)-binding domain"/>
    <property type="match status" value="1"/>
</dbReference>
<dbReference type="Gene3D" id="3.50.50.60">
    <property type="entry name" value="FAD/NAD(P)-binding domain"/>
    <property type="match status" value="1"/>
</dbReference>
<comment type="caution">
    <text evidence="2">The sequence shown here is derived from an EMBL/GenBank/DDBJ whole genome shotgun (WGS) entry which is preliminary data.</text>
</comment>
<name>A0A326UBD3_THEHA</name>
<dbReference type="InterPro" id="IPR036188">
    <property type="entry name" value="FAD/NAD-bd_sf"/>
</dbReference>
<dbReference type="PANTHER" id="PTHR42923">
    <property type="entry name" value="PROTOPORPHYRINOGEN OXIDASE"/>
    <property type="match status" value="1"/>
</dbReference>
<protein>
    <submittedName>
        <fullName evidence="2">Phytoene dehydrogenase-like protein</fullName>
    </submittedName>
</protein>
<gene>
    <name evidence="2" type="ORF">EI42_01777</name>
</gene>
<dbReference type="RefSeq" id="WP_170142475.1">
    <property type="nucleotide sequence ID" value="NZ_BIFX01000002.1"/>
</dbReference>
<dbReference type="InterPro" id="IPR050464">
    <property type="entry name" value="Zeta_carotene_desat/Oxidored"/>
</dbReference>
<dbReference type="InterPro" id="IPR002937">
    <property type="entry name" value="Amino_oxidase"/>
</dbReference>
<dbReference type="EMBL" id="QKUF01000004">
    <property type="protein sequence ID" value="PZW32685.1"/>
    <property type="molecule type" value="Genomic_DNA"/>
</dbReference>
<dbReference type="AlphaFoldDB" id="A0A326UBD3"/>
<reference evidence="2 3" key="1">
    <citation type="submission" date="2018-06" db="EMBL/GenBank/DDBJ databases">
        <title>Genomic Encyclopedia of Archaeal and Bacterial Type Strains, Phase II (KMG-II): from individual species to whole genera.</title>
        <authorList>
            <person name="Goeker M."/>
        </authorList>
    </citation>
    <scope>NUCLEOTIDE SEQUENCE [LARGE SCALE GENOMIC DNA]</scope>
    <source>
        <strain evidence="2 3">ATCC BAA-1881</strain>
    </source>
</reference>
<dbReference type="Gene3D" id="3.90.660.50">
    <property type="match status" value="1"/>
</dbReference>
<sequence>MNTEQLTVAIVGGGLSGLSAATYLARAGVQVTLFEKAAHPGGRAASQRYQGYSLNRGSHAFYSGGSASEVLRELNITYPYSSPAAGDLFLLEQGRFEPFPATAGTMVRTKALDLLDKLELMRVLATFSTAGTAHISVQEWIQQSFRRPQNRYLIAAIARTYTYSDALDLVSAEVFIDKLRRSLFHPVHYIQHGWQTLVDALQAQAERYGAQIKSGTRVTGLVREGNRVQGVRLSDGRVFSADAVIVATTPKEAARIIDVPSFQTLADSLLPARLATVEVALSRQPVQEHTIVQSLDHPVFMSVQSHYTEVAPKGAALITAFKQLSPIKATDPEQDLQDLEAVLDAAQPGWREVQVKKIYLPHIETVGTLPLARSGGFAGRPDYRLPELTNLYLAGDWVGSEGFATDASLASARRVSRLILQAGSSLYAEQRQLSLAR</sequence>
<evidence type="ECO:0000259" key="1">
    <source>
        <dbReference type="Pfam" id="PF01593"/>
    </source>
</evidence>
<dbReference type="PRINTS" id="PR00419">
    <property type="entry name" value="ADXRDTASE"/>
</dbReference>
<organism evidence="2 3">
    <name type="scientific">Thermosporothrix hazakensis</name>
    <dbReference type="NCBI Taxonomy" id="644383"/>
    <lineage>
        <taxon>Bacteria</taxon>
        <taxon>Bacillati</taxon>
        <taxon>Chloroflexota</taxon>
        <taxon>Ktedonobacteria</taxon>
        <taxon>Ktedonobacterales</taxon>
        <taxon>Thermosporotrichaceae</taxon>
        <taxon>Thermosporothrix</taxon>
    </lineage>
</organism>
<dbReference type="GO" id="GO:0016491">
    <property type="term" value="F:oxidoreductase activity"/>
    <property type="evidence" value="ECO:0007669"/>
    <property type="project" value="InterPro"/>
</dbReference>
<dbReference type="Pfam" id="PF01593">
    <property type="entry name" value="Amino_oxidase"/>
    <property type="match status" value="1"/>
</dbReference>
<evidence type="ECO:0000313" key="2">
    <source>
        <dbReference type="EMBL" id="PZW32685.1"/>
    </source>
</evidence>
<proteinExistence type="predicted"/>
<evidence type="ECO:0000313" key="3">
    <source>
        <dbReference type="Proteomes" id="UP000248806"/>
    </source>
</evidence>
<feature type="domain" description="Amine oxidase" evidence="1">
    <location>
        <begin position="15"/>
        <end position="420"/>
    </location>
</feature>
<dbReference type="Proteomes" id="UP000248806">
    <property type="component" value="Unassembled WGS sequence"/>
</dbReference>